<accession>F8NDA6</accession>
<name>F8NDA6_SERL9</name>
<dbReference type="AlphaFoldDB" id="F8NDA6"/>
<organism>
    <name type="scientific">Serpula lacrymans var. lacrymans (strain S7.9)</name>
    <name type="common">Dry rot fungus</name>
    <dbReference type="NCBI Taxonomy" id="578457"/>
    <lineage>
        <taxon>Eukaryota</taxon>
        <taxon>Fungi</taxon>
        <taxon>Dikarya</taxon>
        <taxon>Basidiomycota</taxon>
        <taxon>Agaricomycotina</taxon>
        <taxon>Agaricomycetes</taxon>
        <taxon>Agaricomycetidae</taxon>
        <taxon>Boletales</taxon>
        <taxon>Coniophorineae</taxon>
        <taxon>Serpulaceae</taxon>
        <taxon>Serpula</taxon>
    </lineage>
</organism>
<sequence length="111" mass="12210">MSAFKMVDHWLSHTITKLSTSTIPIDSTNTPVLTKSATVGMTNNMDMMEFNGYLAFDEPLMTSVHWDHPPNPATALLAVPGDVDPTIILNPDAMPIIFLIQVFLCTSSPNY</sequence>
<dbReference type="RefSeq" id="XP_007312074.1">
    <property type="nucleotide sequence ID" value="XM_007312012.1"/>
</dbReference>
<reference evidence="1" key="1">
    <citation type="submission" date="2011-04" db="EMBL/GenBank/DDBJ databases">
        <title>Evolution of plant cell wall degrading machinery underlies the functional diversity of forest fungi.</title>
        <authorList>
            <consortium name="US DOE Joint Genome Institute (JGI-PGF)"/>
            <person name="Eastwood D.C."/>
            <person name="Floudas D."/>
            <person name="Binder M."/>
            <person name="Majcherczyk A."/>
            <person name="Schneider P."/>
            <person name="Aerts A."/>
            <person name="Asiegbu F.O."/>
            <person name="Baker S.E."/>
            <person name="Barry K."/>
            <person name="Bendiksby M."/>
            <person name="Blumentritt M."/>
            <person name="Coutinho P.M."/>
            <person name="Cullen D."/>
            <person name="Cullen D."/>
            <person name="Gathman A."/>
            <person name="Goodell B."/>
            <person name="Henrissat B."/>
            <person name="Ihrmark K."/>
            <person name="Kauserud H."/>
            <person name="Kohler A."/>
            <person name="LaButti K."/>
            <person name="Lapidus A."/>
            <person name="Lavin J.L."/>
            <person name="Lee Y.-H."/>
            <person name="Lindquist E."/>
            <person name="Lilly W."/>
            <person name="Lucas S."/>
            <person name="Morin E."/>
            <person name="Murat C."/>
            <person name="Oguiza J.A."/>
            <person name="Park J."/>
            <person name="Pisabarro A.G."/>
            <person name="Riley R."/>
            <person name="Rosling A."/>
            <person name="Salamov A."/>
            <person name="Schmidt O."/>
            <person name="Schmutz J."/>
            <person name="Skrede I."/>
            <person name="Stenlid J."/>
            <person name="Wiebenga A."/>
            <person name="Xie X."/>
            <person name="Kues U."/>
            <person name="Hibbett D.S."/>
            <person name="Hoffmeister D."/>
            <person name="Hogberg N."/>
            <person name="Martin F."/>
            <person name="Grigoriev I.V."/>
            <person name="Watkinson S.C."/>
        </authorList>
    </citation>
    <scope>NUCLEOTIDE SEQUENCE</scope>
    <source>
        <strain evidence="1">S7.9</strain>
    </source>
</reference>
<dbReference type="EMBL" id="GL945428">
    <property type="protein sequence ID" value="EGO30190.1"/>
    <property type="molecule type" value="Genomic_DNA"/>
</dbReference>
<dbReference type="GeneID" id="18813787"/>
<dbReference type="KEGG" id="sla:SERLADRAFT_431661"/>
<dbReference type="HOGENOM" id="CLU_2159937_0_0_1"/>
<dbReference type="Proteomes" id="UP000008064">
    <property type="component" value="Unassembled WGS sequence"/>
</dbReference>
<proteinExistence type="predicted"/>
<evidence type="ECO:0000313" key="1">
    <source>
        <dbReference type="EMBL" id="EGO30190.1"/>
    </source>
</evidence>
<protein>
    <submittedName>
        <fullName evidence="1">Uncharacterized protein</fullName>
    </submittedName>
</protein>
<gene>
    <name evidence="1" type="ORF">SERLADRAFT_431661</name>
</gene>